<feature type="transmembrane region" description="Helical" evidence="5">
    <location>
        <begin position="446"/>
        <end position="464"/>
    </location>
</feature>
<feature type="transmembrane region" description="Helical" evidence="5">
    <location>
        <begin position="137"/>
        <end position="162"/>
    </location>
</feature>
<dbReference type="InterPro" id="IPR011547">
    <property type="entry name" value="SLC26A/SulP_dom"/>
</dbReference>
<organism evidence="7 8">
    <name type="scientific">Pleurodeles waltl</name>
    <name type="common">Iberian ribbed newt</name>
    <dbReference type="NCBI Taxonomy" id="8319"/>
    <lineage>
        <taxon>Eukaryota</taxon>
        <taxon>Metazoa</taxon>
        <taxon>Chordata</taxon>
        <taxon>Craniata</taxon>
        <taxon>Vertebrata</taxon>
        <taxon>Euteleostomi</taxon>
        <taxon>Amphibia</taxon>
        <taxon>Batrachia</taxon>
        <taxon>Caudata</taxon>
        <taxon>Salamandroidea</taxon>
        <taxon>Salamandridae</taxon>
        <taxon>Pleurodelinae</taxon>
        <taxon>Pleurodeles</taxon>
    </lineage>
</organism>
<dbReference type="Pfam" id="PF01740">
    <property type="entry name" value="STAS"/>
    <property type="match status" value="1"/>
</dbReference>
<feature type="domain" description="STAS" evidence="6">
    <location>
        <begin position="561"/>
        <end position="774"/>
    </location>
</feature>
<evidence type="ECO:0000256" key="4">
    <source>
        <dbReference type="ARBA" id="ARBA00023136"/>
    </source>
</evidence>
<feature type="transmembrane region" description="Helical" evidence="5">
    <location>
        <begin position="375"/>
        <end position="398"/>
    </location>
</feature>
<sequence>MNRSLKMMRFAGTACTGRSRLRKPVWETLVLPELIQLNMREEPSLHHHPAGICSRRHVLSEADLEEFAPRCQQRRLSLKSRVKVKLRCSGSSVKVFLLKFIPLLRWLPRYPAKQWLVGDILSGISVGIMQLPQGLAYALLAGLPPVFGLYTSFYPVLIYFIFGTSRHTSAGTFAVISVMIGGLTESLVPNENFLLPGNGTVFDTVARDKARVELAVAMTFLVGIIQIILGVAQFGFVVTYLSDPLVCGYTTASAVHVCVSQLKYLFGLQLSQQTQPLSLIYTLIKLIIKLPESNVGAVVTSAVCMVVLLLVKSLNKKFNKCLPIPIPVELLLLIASTGISYGVNLNEKFGIETVGDIPVGLQSPSLPNVDLFDKVVGNAFAIAIVGYAITISLGKMFASKHGYKVDSNQELIALGLSNFVGSFFHCFAMCSSLSRSMVQESTGGNTQVASAVSALIILAIILRAGELFQDLPKAVLAAVVIVNLRGLFRQFREIPVLWRTNRIDLLIWVVTFACTILLNMDMGLAVSILFELLTVIFRTQLSHFTFLGQVSDLGVYRDIDKFEKTRQIPGLMIFHSSSTVYFANAEMYSEALKGKIGLDVDKLIEKKRKAIKKQKEMWEKEEKKARKMQAAMIEEERAKGLGKDNSGFVDTELENSRKISAQENGSGISAISHSMGQDLSIQKQPNEPTLESLGLPRPHFHSLILDFTTVNFVDTVCIKVLKKIFREFNEIEVDVYLVGCNAYVIHELEMGNFFSKTITKGQLFVSIHDAVTYLSRTHNQLLETNDTSL</sequence>
<dbReference type="Pfam" id="PF00916">
    <property type="entry name" value="Sulfate_transp"/>
    <property type="match status" value="1"/>
</dbReference>
<evidence type="ECO:0000313" key="7">
    <source>
        <dbReference type="EMBL" id="KAJ1110942.1"/>
    </source>
</evidence>
<proteinExistence type="predicted"/>
<dbReference type="Gene3D" id="3.30.750.24">
    <property type="entry name" value="STAS domain"/>
    <property type="match status" value="1"/>
</dbReference>
<dbReference type="PROSITE" id="PS01130">
    <property type="entry name" value="SLC26A"/>
    <property type="match status" value="1"/>
</dbReference>
<dbReference type="InterPro" id="IPR002645">
    <property type="entry name" value="STAS_dom"/>
</dbReference>
<dbReference type="Proteomes" id="UP001066276">
    <property type="component" value="Chromosome 9"/>
</dbReference>
<keyword evidence="4 5" id="KW-0472">Membrane</keyword>
<dbReference type="InterPro" id="IPR001902">
    <property type="entry name" value="SLC26A/SulP_fam"/>
</dbReference>
<dbReference type="GO" id="GO:0016020">
    <property type="term" value="C:membrane"/>
    <property type="evidence" value="ECO:0007669"/>
    <property type="project" value="UniProtKB-SubCell"/>
</dbReference>
<accession>A0AAV7N8P4</accession>
<keyword evidence="3 5" id="KW-1133">Transmembrane helix</keyword>
<evidence type="ECO:0000256" key="2">
    <source>
        <dbReference type="ARBA" id="ARBA00022692"/>
    </source>
</evidence>
<dbReference type="SUPFAM" id="SSF52091">
    <property type="entry name" value="SpoIIaa-like"/>
    <property type="match status" value="1"/>
</dbReference>
<dbReference type="PROSITE" id="PS50801">
    <property type="entry name" value="STAS"/>
    <property type="match status" value="1"/>
</dbReference>
<evidence type="ECO:0000256" key="5">
    <source>
        <dbReference type="SAM" id="Phobius"/>
    </source>
</evidence>
<evidence type="ECO:0000259" key="6">
    <source>
        <dbReference type="PROSITE" id="PS50801"/>
    </source>
</evidence>
<gene>
    <name evidence="7" type="ORF">NDU88_008288</name>
</gene>
<evidence type="ECO:0000256" key="3">
    <source>
        <dbReference type="ARBA" id="ARBA00022989"/>
    </source>
</evidence>
<keyword evidence="2 5" id="KW-0812">Transmembrane</keyword>
<evidence type="ECO:0000256" key="1">
    <source>
        <dbReference type="ARBA" id="ARBA00004141"/>
    </source>
</evidence>
<dbReference type="GO" id="GO:0008271">
    <property type="term" value="F:secondary active sulfate transmembrane transporter activity"/>
    <property type="evidence" value="ECO:0007669"/>
    <property type="project" value="InterPro"/>
</dbReference>
<evidence type="ECO:0000313" key="8">
    <source>
        <dbReference type="Proteomes" id="UP001066276"/>
    </source>
</evidence>
<dbReference type="EMBL" id="JANPWB010000013">
    <property type="protein sequence ID" value="KAJ1110942.1"/>
    <property type="molecule type" value="Genomic_DNA"/>
</dbReference>
<name>A0AAV7N8P4_PLEWA</name>
<dbReference type="AlphaFoldDB" id="A0AAV7N8P4"/>
<comment type="subcellular location">
    <subcellularLocation>
        <location evidence="1">Membrane</location>
        <topology evidence="1">Multi-pass membrane protein</topology>
    </subcellularLocation>
</comment>
<dbReference type="PANTHER" id="PTHR11814">
    <property type="entry name" value="SULFATE TRANSPORTER"/>
    <property type="match status" value="1"/>
</dbReference>
<protein>
    <recommendedName>
        <fullName evidence="6">STAS domain-containing protein</fullName>
    </recommendedName>
</protein>
<feature type="transmembrane region" description="Helical" evidence="5">
    <location>
        <begin position="214"/>
        <end position="236"/>
    </location>
</feature>
<dbReference type="NCBIfam" id="TIGR00815">
    <property type="entry name" value="sulP"/>
    <property type="match status" value="1"/>
</dbReference>
<dbReference type="CDD" id="cd07042">
    <property type="entry name" value="STAS_SulP_like_sulfate_transporter"/>
    <property type="match status" value="1"/>
</dbReference>
<feature type="transmembrane region" description="Helical" evidence="5">
    <location>
        <begin position="326"/>
        <end position="343"/>
    </location>
</feature>
<feature type="transmembrane region" description="Helical" evidence="5">
    <location>
        <begin position="508"/>
        <end position="537"/>
    </location>
</feature>
<feature type="transmembrane region" description="Helical" evidence="5">
    <location>
        <begin position="295"/>
        <end position="314"/>
    </location>
</feature>
<dbReference type="InterPro" id="IPR036513">
    <property type="entry name" value="STAS_dom_sf"/>
</dbReference>
<feature type="transmembrane region" description="Helical" evidence="5">
    <location>
        <begin position="115"/>
        <end position="131"/>
    </location>
</feature>
<feature type="transmembrane region" description="Helical" evidence="5">
    <location>
        <begin position="410"/>
        <end position="434"/>
    </location>
</feature>
<reference evidence="7" key="1">
    <citation type="journal article" date="2022" name="bioRxiv">
        <title>Sequencing and chromosome-scale assembly of the giantPleurodeles waltlgenome.</title>
        <authorList>
            <person name="Brown T."/>
            <person name="Elewa A."/>
            <person name="Iarovenko S."/>
            <person name="Subramanian E."/>
            <person name="Araus A.J."/>
            <person name="Petzold A."/>
            <person name="Susuki M."/>
            <person name="Suzuki K.-i.T."/>
            <person name="Hayashi T."/>
            <person name="Toyoda A."/>
            <person name="Oliveira C."/>
            <person name="Osipova E."/>
            <person name="Leigh N.D."/>
            <person name="Simon A."/>
            <person name="Yun M.H."/>
        </authorList>
    </citation>
    <scope>NUCLEOTIDE SEQUENCE</scope>
    <source>
        <strain evidence="7">20211129_DDA</strain>
        <tissue evidence="7">Liver</tissue>
    </source>
</reference>
<keyword evidence="8" id="KW-1185">Reference proteome</keyword>
<dbReference type="InterPro" id="IPR018045">
    <property type="entry name" value="S04_transporter_CS"/>
</dbReference>
<comment type="caution">
    <text evidence="7">The sequence shown here is derived from an EMBL/GenBank/DDBJ whole genome shotgun (WGS) entry which is preliminary data.</text>
</comment>